<evidence type="ECO:0000313" key="2">
    <source>
        <dbReference type="EMBL" id="EMI57951.1"/>
    </source>
</evidence>
<name>M5UJC7_9BACT</name>
<protein>
    <submittedName>
        <fullName evidence="2">Uncharacterized protein</fullName>
    </submittedName>
</protein>
<dbReference type="PATRIC" id="fig|1263870.3.peg.652"/>
<organism evidence="2 3">
    <name type="scientific">Rhodopirellula sallentina SM41</name>
    <dbReference type="NCBI Taxonomy" id="1263870"/>
    <lineage>
        <taxon>Bacteria</taxon>
        <taxon>Pseudomonadati</taxon>
        <taxon>Planctomycetota</taxon>
        <taxon>Planctomycetia</taxon>
        <taxon>Pirellulales</taxon>
        <taxon>Pirellulaceae</taxon>
        <taxon>Rhodopirellula</taxon>
    </lineage>
</organism>
<feature type="region of interest" description="Disordered" evidence="1">
    <location>
        <begin position="1"/>
        <end position="45"/>
    </location>
</feature>
<dbReference type="Proteomes" id="UP000011885">
    <property type="component" value="Unassembled WGS sequence"/>
</dbReference>
<evidence type="ECO:0000313" key="3">
    <source>
        <dbReference type="Proteomes" id="UP000011885"/>
    </source>
</evidence>
<feature type="compositionally biased region" description="Basic residues" evidence="1">
    <location>
        <begin position="14"/>
        <end position="26"/>
    </location>
</feature>
<evidence type="ECO:0000256" key="1">
    <source>
        <dbReference type="SAM" id="MobiDB-lite"/>
    </source>
</evidence>
<dbReference type="AlphaFoldDB" id="M5UJC7"/>
<accession>M5UJC7</accession>
<proteinExistence type="predicted"/>
<gene>
    <name evidence="2" type="ORF">RSSM_00591</name>
</gene>
<comment type="caution">
    <text evidence="2">The sequence shown here is derived from an EMBL/GenBank/DDBJ whole genome shotgun (WGS) entry which is preliminary data.</text>
</comment>
<sequence>MKSSQVTPHEKERRSKRMCLKHRHHGTLFQHPQTENGPIRRDYRD</sequence>
<dbReference type="EMBL" id="ANOH01000050">
    <property type="protein sequence ID" value="EMI57951.1"/>
    <property type="molecule type" value="Genomic_DNA"/>
</dbReference>
<reference evidence="2 3" key="1">
    <citation type="journal article" date="2013" name="Mar. Genomics">
        <title>Expression of sulfatases in Rhodopirellula baltica and the diversity of sulfatases in the genus Rhodopirellula.</title>
        <authorList>
            <person name="Wegner C.E."/>
            <person name="Richter-Heitmann T."/>
            <person name="Klindworth A."/>
            <person name="Klockow C."/>
            <person name="Richter M."/>
            <person name="Achstetter T."/>
            <person name="Glockner F.O."/>
            <person name="Harder J."/>
        </authorList>
    </citation>
    <scope>NUCLEOTIDE SEQUENCE [LARGE SCALE GENOMIC DNA]</scope>
    <source>
        <strain evidence="2 3">SM41</strain>
    </source>
</reference>
<keyword evidence="3" id="KW-1185">Reference proteome</keyword>